<dbReference type="InterPro" id="IPR041546">
    <property type="entry name" value="ClpA/ClpB_AAA_lid"/>
</dbReference>
<evidence type="ECO:0000256" key="2">
    <source>
        <dbReference type="ARBA" id="ARBA00022528"/>
    </source>
</evidence>
<dbReference type="OMA" id="KMMCSQL"/>
<reference evidence="9 10" key="1">
    <citation type="submission" date="2016-02" db="EMBL/GenBank/DDBJ databases">
        <title>Genome analysis of coral dinoflagellate symbionts highlights evolutionary adaptations to a symbiotic lifestyle.</title>
        <authorList>
            <person name="Aranda M."/>
            <person name="Li Y."/>
            <person name="Liew Y.J."/>
            <person name="Baumgarten S."/>
            <person name="Simakov O."/>
            <person name="Wilson M."/>
            <person name="Piel J."/>
            <person name="Ashoor H."/>
            <person name="Bougouffa S."/>
            <person name="Bajic V.B."/>
            <person name="Ryu T."/>
            <person name="Ravasi T."/>
            <person name="Bayer T."/>
            <person name="Micklem G."/>
            <person name="Kim H."/>
            <person name="Bhak J."/>
            <person name="Lajeunesse T.C."/>
            <person name="Voolstra C.R."/>
        </authorList>
    </citation>
    <scope>NUCLEOTIDE SEQUENCE [LARGE SCALE GENOMIC DNA]</scope>
    <source>
        <strain evidence="9 10">CCMP2467</strain>
    </source>
</reference>
<dbReference type="CDD" id="cd19499">
    <property type="entry name" value="RecA-like_ClpB_Hsp104-like"/>
    <property type="match status" value="1"/>
</dbReference>
<evidence type="ECO:0000256" key="7">
    <source>
        <dbReference type="ARBA" id="ARBA00023186"/>
    </source>
</evidence>
<dbReference type="PRINTS" id="PR00300">
    <property type="entry name" value="CLPPROTEASEA"/>
</dbReference>
<dbReference type="Pfam" id="PF07724">
    <property type="entry name" value="AAA_2"/>
    <property type="match status" value="1"/>
</dbReference>
<keyword evidence="3" id="KW-0934">Plastid</keyword>
<accession>A0A1Q9CZB8</accession>
<dbReference type="Proteomes" id="UP000186817">
    <property type="component" value="Unassembled WGS sequence"/>
</dbReference>
<dbReference type="InterPro" id="IPR050130">
    <property type="entry name" value="ClpA_ClpB"/>
</dbReference>
<dbReference type="OrthoDB" id="47330at2759"/>
<dbReference type="InterPro" id="IPR019489">
    <property type="entry name" value="Clp_ATPase_C"/>
</dbReference>
<dbReference type="InterPro" id="IPR003959">
    <property type="entry name" value="ATPase_AAA_core"/>
</dbReference>
<dbReference type="Gene3D" id="3.40.50.300">
    <property type="entry name" value="P-loop containing nucleotide triphosphate hydrolases"/>
    <property type="match status" value="3"/>
</dbReference>
<dbReference type="Pfam" id="PF10431">
    <property type="entry name" value="ClpB_D2-small"/>
    <property type="match status" value="1"/>
</dbReference>
<dbReference type="GO" id="GO:0005524">
    <property type="term" value="F:ATP binding"/>
    <property type="evidence" value="ECO:0007669"/>
    <property type="project" value="UniProtKB-KW"/>
</dbReference>
<dbReference type="SMART" id="SM01086">
    <property type="entry name" value="ClpB_D2-small"/>
    <property type="match status" value="1"/>
</dbReference>
<dbReference type="Pfam" id="PF02861">
    <property type="entry name" value="Clp_N"/>
    <property type="match status" value="1"/>
</dbReference>
<dbReference type="InterPro" id="IPR028299">
    <property type="entry name" value="ClpA/B_CS2"/>
</dbReference>
<evidence type="ECO:0000313" key="9">
    <source>
        <dbReference type="EMBL" id="OLP88267.1"/>
    </source>
</evidence>
<dbReference type="InterPro" id="IPR018368">
    <property type="entry name" value="ClpA/B_CS1"/>
</dbReference>
<comment type="subcellular location">
    <subcellularLocation>
        <location evidence="1">Plastid</location>
        <location evidence="1">Chloroplast</location>
    </subcellularLocation>
</comment>
<dbReference type="FunFam" id="3.40.50.300:FF:000010">
    <property type="entry name" value="Chaperone clpB 1, putative"/>
    <property type="match status" value="1"/>
</dbReference>
<comment type="similarity">
    <text evidence="8">Belongs to the ClpA/ClpB family.</text>
</comment>
<organism evidence="9 10">
    <name type="scientific">Symbiodinium microadriaticum</name>
    <name type="common">Dinoflagellate</name>
    <name type="synonym">Zooxanthella microadriatica</name>
    <dbReference type="NCBI Taxonomy" id="2951"/>
    <lineage>
        <taxon>Eukaryota</taxon>
        <taxon>Sar</taxon>
        <taxon>Alveolata</taxon>
        <taxon>Dinophyceae</taxon>
        <taxon>Suessiales</taxon>
        <taxon>Symbiodiniaceae</taxon>
        <taxon>Symbiodinium</taxon>
    </lineage>
</organism>
<keyword evidence="6 8" id="KW-0067">ATP-binding</keyword>
<keyword evidence="5 8" id="KW-0547">Nucleotide-binding</keyword>
<dbReference type="FunFam" id="3.40.50.300:FF:000025">
    <property type="entry name" value="ATP-dependent Clp protease subunit"/>
    <property type="match status" value="1"/>
</dbReference>
<evidence type="ECO:0000256" key="5">
    <source>
        <dbReference type="ARBA" id="ARBA00022741"/>
    </source>
</evidence>
<dbReference type="InterPro" id="IPR003593">
    <property type="entry name" value="AAA+_ATPase"/>
</dbReference>
<evidence type="ECO:0000256" key="4">
    <source>
        <dbReference type="ARBA" id="ARBA00022737"/>
    </source>
</evidence>
<dbReference type="InterPro" id="IPR036628">
    <property type="entry name" value="Clp_N_dom_sf"/>
</dbReference>
<dbReference type="CDD" id="cd00009">
    <property type="entry name" value="AAA"/>
    <property type="match status" value="1"/>
</dbReference>
<dbReference type="PANTHER" id="PTHR11638">
    <property type="entry name" value="ATP-DEPENDENT CLP PROTEASE"/>
    <property type="match status" value="1"/>
</dbReference>
<dbReference type="Pfam" id="PF00004">
    <property type="entry name" value="AAA"/>
    <property type="match status" value="1"/>
</dbReference>
<proteinExistence type="inferred from homology"/>
<comment type="caution">
    <text evidence="9">The sequence shown here is derived from an EMBL/GenBank/DDBJ whole genome shotgun (WGS) entry which is preliminary data.</text>
</comment>
<evidence type="ECO:0000256" key="1">
    <source>
        <dbReference type="ARBA" id="ARBA00004229"/>
    </source>
</evidence>
<dbReference type="SUPFAM" id="SSF52540">
    <property type="entry name" value="P-loop containing nucleoside triphosphate hydrolases"/>
    <property type="match status" value="2"/>
</dbReference>
<dbReference type="AlphaFoldDB" id="A0A1Q9CZB8"/>
<dbReference type="Gene3D" id="1.10.1780.10">
    <property type="entry name" value="Clp, N-terminal domain"/>
    <property type="match status" value="1"/>
</dbReference>
<evidence type="ECO:0000256" key="6">
    <source>
        <dbReference type="ARBA" id="ARBA00022840"/>
    </source>
</evidence>
<dbReference type="PROSITE" id="PS00871">
    <property type="entry name" value="CLPAB_2"/>
    <property type="match status" value="1"/>
</dbReference>
<dbReference type="PANTHER" id="PTHR11638:SF155">
    <property type="entry name" value="CHAPERONE PROTEIN CLPC1, CHLOROPLASTIC-LIKE"/>
    <property type="match status" value="1"/>
</dbReference>
<dbReference type="Gene3D" id="1.10.8.60">
    <property type="match status" value="1"/>
</dbReference>
<protein>
    <submittedName>
        <fullName evidence="9">Chaperone protein ClpC1, chloroplastic</fullName>
    </submittedName>
</protein>
<dbReference type="EMBL" id="LSRX01000822">
    <property type="protein sequence ID" value="OLP88267.1"/>
    <property type="molecule type" value="Genomic_DNA"/>
</dbReference>
<dbReference type="SUPFAM" id="SSF81923">
    <property type="entry name" value="Double Clp-N motif"/>
    <property type="match status" value="1"/>
</dbReference>
<keyword evidence="7 8" id="KW-0143">Chaperone</keyword>
<dbReference type="Pfam" id="PF17871">
    <property type="entry name" value="AAA_lid_9"/>
    <property type="match status" value="1"/>
</dbReference>
<name>A0A1Q9CZB8_SYMMI</name>
<keyword evidence="4" id="KW-0677">Repeat</keyword>
<dbReference type="InterPro" id="IPR004176">
    <property type="entry name" value="Clp_R_N"/>
</dbReference>
<sequence length="1047" mass="113380">MPAAISSLHTALGRMVALSAAAIFAACVVPRTGAFVASPPMRTGQRLPPLNTHVSTPSSDSGVQLTATAASAACAFVAAAAAASFAAAIPVRGVSAAPKKANVVVRAGAWSAGSSGSISSSGSSFLGSSMAGSVTGPVASAPSNSSGSGLTSMKMMFERFNEKAIKAVMTAQEESRRLGHNYVGTEMLLVGVVADTSGPSAKVLKKFNVTLKDTRRTVEETVGRGSGMVSVEIPFTPAAKRVLGDGVEEAKRLNANTIDTAHILLALLKEDNGNAVNILGKLGVDPSKMPEEIIKELQEKEERSLVGVTSRGGGSGKTVTLEEFGNDLTKAAEEGKMDPLVGRQAELERTIQILARRQKNNPVLIGEPGVGKTAIAEGLAQKIVAGDIPELLQGKRIVQLDLAMLLAGTRYRGEFEERLKNVIKEVLDSKKQIILMIDEIHTIVGAGGTGDGGGAIDAGNIMKPALSRGELQVIGATTIEEYRKYIEKDKALERRFQPVNVPEPTNEETLTILKGLAKKYEEHHKLKYTDEALAACVKFASQYIQDRFLPDKAIDVLDETGARVRLRESSILPEEAKEAQNKLKEVMTSKEEAVRNQNYELAQELKTEETSLRAKIKSIISESKSALATDEDEEEAEGDEKARKEILVTEADVAAVVSKWTGVPVEKVSSDEGARLVKLEEVLHARVIGQNEAVTAVAKAVRRARAGLKNPNRPIASFIFCGPTGVGKTELCKALAAAYFGKEDAMIRLDMSEFMERHTVSKLIGSPPGYVGYDEESQLTDGIRRKPYSLVLFDEVEKAHPDVFNLMLQILEDGRLTDSKGRVVSFKNALIIMTSNVGAKAIEKGIQGGGGIGFSGLEDAEDAETSSYNRLKTLVFDELKNFFKPEFLNRLDEVIVFRSLTKPEVAQIAELEFKKTFSRTKERGIQLSMTEKFKQKVVDEGFNPTYGARPLRRAIMRLVEDELAESFLKEPTREGEHILMDVNADGNVMILRDQPAPEGTEEDKEMKVVETTAACQAWQRCDSRHALAFLLKLLRQWFAEADCGYGN</sequence>
<dbReference type="GO" id="GO:0009507">
    <property type="term" value="C:chloroplast"/>
    <property type="evidence" value="ECO:0007669"/>
    <property type="project" value="UniProtKB-SubCell"/>
</dbReference>
<dbReference type="PROSITE" id="PS51903">
    <property type="entry name" value="CLP_R"/>
    <property type="match status" value="1"/>
</dbReference>
<keyword evidence="10" id="KW-1185">Reference proteome</keyword>
<evidence type="ECO:0000256" key="3">
    <source>
        <dbReference type="ARBA" id="ARBA00022640"/>
    </source>
</evidence>
<evidence type="ECO:0000313" key="10">
    <source>
        <dbReference type="Proteomes" id="UP000186817"/>
    </source>
</evidence>
<dbReference type="SMART" id="SM00382">
    <property type="entry name" value="AAA"/>
    <property type="match status" value="2"/>
</dbReference>
<dbReference type="PROSITE" id="PS00870">
    <property type="entry name" value="CLPAB_1"/>
    <property type="match status" value="1"/>
</dbReference>
<dbReference type="InterPro" id="IPR001270">
    <property type="entry name" value="ClpA/B"/>
</dbReference>
<dbReference type="GO" id="GO:0034605">
    <property type="term" value="P:cellular response to heat"/>
    <property type="evidence" value="ECO:0007669"/>
    <property type="project" value="TreeGrafter"/>
</dbReference>
<gene>
    <name evidence="9" type="primary">CLPC1</name>
    <name evidence="9" type="ORF">AK812_SmicGene30418</name>
</gene>
<dbReference type="InterPro" id="IPR027417">
    <property type="entry name" value="P-loop_NTPase"/>
</dbReference>
<dbReference type="GO" id="GO:0016887">
    <property type="term" value="F:ATP hydrolysis activity"/>
    <property type="evidence" value="ECO:0007669"/>
    <property type="project" value="InterPro"/>
</dbReference>
<keyword evidence="2" id="KW-0150">Chloroplast</keyword>
<evidence type="ECO:0000256" key="8">
    <source>
        <dbReference type="RuleBase" id="RU004432"/>
    </source>
</evidence>